<dbReference type="Proteomes" id="UP000284706">
    <property type="component" value="Unassembled WGS sequence"/>
</dbReference>
<dbReference type="InParanoid" id="A0A409VGF1"/>
<feature type="signal peptide" evidence="1">
    <location>
        <begin position="1"/>
        <end position="21"/>
    </location>
</feature>
<dbReference type="AlphaFoldDB" id="A0A409VGF1"/>
<protein>
    <submittedName>
        <fullName evidence="2">Uncharacterized protein</fullName>
    </submittedName>
</protein>
<proteinExistence type="predicted"/>
<dbReference type="EMBL" id="NHYE01005655">
    <property type="protein sequence ID" value="PPQ65339.1"/>
    <property type="molecule type" value="Genomic_DNA"/>
</dbReference>
<accession>A0A409VGF1</accession>
<feature type="chain" id="PRO_5019121289" evidence="1">
    <location>
        <begin position="22"/>
        <end position="210"/>
    </location>
</feature>
<comment type="caution">
    <text evidence="2">The sequence shown here is derived from an EMBL/GenBank/DDBJ whole genome shotgun (WGS) entry which is preliminary data.</text>
</comment>
<dbReference type="OrthoDB" id="3241054at2759"/>
<reference evidence="2 3" key="1">
    <citation type="journal article" date="2018" name="Evol. Lett.">
        <title>Horizontal gene cluster transfer increased hallucinogenic mushroom diversity.</title>
        <authorList>
            <person name="Reynolds H.T."/>
            <person name="Vijayakumar V."/>
            <person name="Gluck-Thaler E."/>
            <person name="Korotkin H.B."/>
            <person name="Matheny P.B."/>
            <person name="Slot J.C."/>
        </authorList>
    </citation>
    <scope>NUCLEOTIDE SEQUENCE [LARGE SCALE GENOMIC DNA]</scope>
    <source>
        <strain evidence="2 3">SRW20</strain>
    </source>
</reference>
<evidence type="ECO:0000313" key="3">
    <source>
        <dbReference type="Proteomes" id="UP000284706"/>
    </source>
</evidence>
<evidence type="ECO:0000313" key="2">
    <source>
        <dbReference type="EMBL" id="PPQ65339.1"/>
    </source>
</evidence>
<evidence type="ECO:0000256" key="1">
    <source>
        <dbReference type="SAM" id="SignalP"/>
    </source>
</evidence>
<keyword evidence="1" id="KW-0732">Signal</keyword>
<dbReference type="STRING" id="231916.A0A409VGF1"/>
<organism evidence="2 3">
    <name type="scientific">Gymnopilus dilepis</name>
    <dbReference type="NCBI Taxonomy" id="231916"/>
    <lineage>
        <taxon>Eukaryota</taxon>
        <taxon>Fungi</taxon>
        <taxon>Dikarya</taxon>
        <taxon>Basidiomycota</taxon>
        <taxon>Agaricomycotina</taxon>
        <taxon>Agaricomycetes</taxon>
        <taxon>Agaricomycetidae</taxon>
        <taxon>Agaricales</taxon>
        <taxon>Agaricineae</taxon>
        <taxon>Hymenogastraceae</taxon>
        <taxon>Gymnopilus</taxon>
    </lineage>
</organism>
<sequence length="210" mass="21567">MFSKFLTSSALLLALSLQVHAHAAVAPALGVSGTPVRNDVKRPSTAQPCGAGVNIGSAIDTSTAVTANADGSFDATGIDFNAGADGSRQFTAKVDSTGTGKSFVAATITTNGDKAPTSVGSQPIVAQLPAGTKCTGGATGNKCLVAKAAVQKQRDLTVVEDVSEVDAREVDEPIMKRAGTTAARALLYDLEEREEDVEVAKRGLFSWVWA</sequence>
<gene>
    <name evidence="2" type="ORF">CVT26_000054</name>
</gene>
<dbReference type="InterPro" id="IPR021476">
    <property type="entry name" value="Egh16-like"/>
</dbReference>
<dbReference type="Pfam" id="PF11327">
    <property type="entry name" value="Egh16-like"/>
    <property type="match status" value="1"/>
</dbReference>
<name>A0A409VGF1_9AGAR</name>
<keyword evidence="3" id="KW-1185">Reference proteome</keyword>